<keyword evidence="5 6" id="KW-0472">Membrane</keyword>
<name>A0A847D557_9LACT</name>
<feature type="transmembrane region" description="Helical" evidence="6">
    <location>
        <begin position="108"/>
        <end position="129"/>
    </location>
</feature>
<gene>
    <name evidence="8" type="ORF">GX662_06450</name>
</gene>
<dbReference type="Pfam" id="PF07690">
    <property type="entry name" value="MFS_1"/>
    <property type="match status" value="1"/>
</dbReference>
<organism evidence="8 9">
    <name type="scientific">Trichococcus flocculiformis</name>
    <dbReference type="NCBI Taxonomy" id="82803"/>
    <lineage>
        <taxon>Bacteria</taxon>
        <taxon>Bacillati</taxon>
        <taxon>Bacillota</taxon>
        <taxon>Bacilli</taxon>
        <taxon>Lactobacillales</taxon>
        <taxon>Carnobacteriaceae</taxon>
        <taxon>Trichococcus</taxon>
    </lineage>
</organism>
<evidence type="ECO:0000256" key="5">
    <source>
        <dbReference type="ARBA" id="ARBA00023136"/>
    </source>
</evidence>
<keyword evidence="4 6" id="KW-1133">Transmembrane helix</keyword>
<feature type="transmembrane region" description="Helical" evidence="6">
    <location>
        <begin position="352"/>
        <end position="371"/>
    </location>
</feature>
<sequence>MQQKMITEKKRIPSARWLYVFLGLVIMMMLGTVYSWSVFRLPVEELYNVGSAQSGLPYMTALLFYSLFMFFTGRYFKSWSPRATILVGSLLVSIGWILSAFAPNIQVLTVTYGVISGAGVGIAYGAPLAVVTRWFPEKKGLVIGMVLLGFGLSPLLTAPLARTLVEQYGVTKTFLVLGVVFGMLLPLLSMPFKYPERESVESGDSSEKNADTRDVTSAEMMKSANFKGLYFNFIIGTMIGLMMIGLTNSIGIELIGMAQKDVVLFISVFAVFNGIGRPVFGWLTDRLSARTAMLLSYAQIITAAGLMLWAKNGSVGLFAAAFSIFWFNVGGWLAIAPTATNNLYGPKHYSQNYGIVFTAYGIGAVLGVSSSGVLLDTFQNYDYIFYLVIASCLMGSLLTLMLLTGNRAYKNEVAAEKHLPDLAGRNSSH</sequence>
<dbReference type="RefSeq" id="WP_276645776.1">
    <property type="nucleotide sequence ID" value="NZ_JAAZCD010000145.1"/>
</dbReference>
<feature type="transmembrane region" description="Helical" evidence="6">
    <location>
        <begin position="16"/>
        <end position="36"/>
    </location>
</feature>
<dbReference type="GO" id="GO:0022857">
    <property type="term" value="F:transmembrane transporter activity"/>
    <property type="evidence" value="ECO:0007669"/>
    <property type="project" value="InterPro"/>
</dbReference>
<evidence type="ECO:0000313" key="8">
    <source>
        <dbReference type="EMBL" id="NLD31886.1"/>
    </source>
</evidence>
<dbReference type="AlphaFoldDB" id="A0A847D557"/>
<evidence type="ECO:0000256" key="4">
    <source>
        <dbReference type="ARBA" id="ARBA00022989"/>
    </source>
</evidence>
<dbReference type="InterPro" id="IPR011701">
    <property type="entry name" value="MFS"/>
</dbReference>
<evidence type="ECO:0000259" key="7">
    <source>
        <dbReference type="PROSITE" id="PS50850"/>
    </source>
</evidence>
<feature type="transmembrane region" description="Helical" evidence="6">
    <location>
        <begin position="229"/>
        <end position="250"/>
    </location>
</feature>
<comment type="subcellular location">
    <subcellularLocation>
        <location evidence="1">Cell membrane</location>
        <topology evidence="1">Multi-pass membrane protein</topology>
    </subcellularLocation>
</comment>
<dbReference type="PANTHER" id="PTHR43385">
    <property type="entry name" value="RIBOFLAVIN TRANSPORTER RIBJ"/>
    <property type="match status" value="1"/>
</dbReference>
<evidence type="ECO:0000256" key="3">
    <source>
        <dbReference type="ARBA" id="ARBA00022692"/>
    </source>
</evidence>
<feature type="transmembrane region" description="Helical" evidence="6">
    <location>
        <begin position="383"/>
        <end position="403"/>
    </location>
</feature>
<evidence type="ECO:0000256" key="6">
    <source>
        <dbReference type="SAM" id="Phobius"/>
    </source>
</evidence>
<keyword evidence="3 6" id="KW-0812">Transmembrane</keyword>
<accession>A0A847D557</accession>
<dbReference type="PROSITE" id="PS50850">
    <property type="entry name" value="MFS"/>
    <property type="match status" value="1"/>
</dbReference>
<evidence type="ECO:0000256" key="1">
    <source>
        <dbReference type="ARBA" id="ARBA00004651"/>
    </source>
</evidence>
<dbReference type="InterPro" id="IPR036259">
    <property type="entry name" value="MFS_trans_sf"/>
</dbReference>
<dbReference type="Gene3D" id="1.20.1250.20">
    <property type="entry name" value="MFS general substrate transporter like domains"/>
    <property type="match status" value="2"/>
</dbReference>
<comment type="caution">
    <text evidence="8">The sequence shown here is derived from an EMBL/GenBank/DDBJ whole genome shotgun (WGS) entry which is preliminary data.</text>
</comment>
<dbReference type="SUPFAM" id="SSF103473">
    <property type="entry name" value="MFS general substrate transporter"/>
    <property type="match status" value="1"/>
</dbReference>
<feature type="transmembrane region" description="Helical" evidence="6">
    <location>
        <begin position="262"/>
        <end position="280"/>
    </location>
</feature>
<dbReference type="GO" id="GO:0005886">
    <property type="term" value="C:plasma membrane"/>
    <property type="evidence" value="ECO:0007669"/>
    <property type="project" value="UniProtKB-SubCell"/>
</dbReference>
<feature type="transmembrane region" description="Helical" evidence="6">
    <location>
        <begin position="316"/>
        <end position="340"/>
    </location>
</feature>
<feature type="domain" description="Major facilitator superfamily (MFS) profile" evidence="7">
    <location>
        <begin position="16"/>
        <end position="407"/>
    </location>
</feature>
<feature type="transmembrane region" description="Helical" evidence="6">
    <location>
        <begin position="56"/>
        <end position="76"/>
    </location>
</feature>
<feature type="transmembrane region" description="Helical" evidence="6">
    <location>
        <begin position="83"/>
        <end position="102"/>
    </location>
</feature>
<feature type="transmembrane region" description="Helical" evidence="6">
    <location>
        <begin position="292"/>
        <end position="310"/>
    </location>
</feature>
<feature type="transmembrane region" description="Helical" evidence="6">
    <location>
        <begin position="141"/>
        <end position="161"/>
    </location>
</feature>
<dbReference type="Proteomes" id="UP000589373">
    <property type="component" value="Unassembled WGS sequence"/>
</dbReference>
<evidence type="ECO:0000256" key="2">
    <source>
        <dbReference type="ARBA" id="ARBA00022448"/>
    </source>
</evidence>
<keyword evidence="2" id="KW-0813">Transport</keyword>
<dbReference type="InterPro" id="IPR052983">
    <property type="entry name" value="MFS_Riboflavin_Transporter"/>
</dbReference>
<dbReference type="PANTHER" id="PTHR43385:SF1">
    <property type="entry name" value="RIBOFLAVIN TRANSPORTER RIBJ"/>
    <property type="match status" value="1"/>
</dbReference>
<dbReference type="EMBL" id="JAAZCD010000145">
    <property type="protein sequence ID" value="NLD31886.1"/>
    <property type="molecule type" value="Genomic_DNA"/>
</dbReference>
<evidence type="ECO:0000313" key="9">
    <source>
        <dbReference type="Proteomes" id="UP000589373"/>
    </source>
</evidence>
<feature type="transmembrane region" description="Helical" evidence="6">
    <location>
        <begin position="173"/>
        <end position="192"/>
    </location>
</feature>
<dbReference type="InterPro" id="IPR020846">
    <property type="entry name" value="MFS_dom"/>
</dbReference>
<dbReference type="CDD" id="cd17353">
    <property type="entry name" value="MFS_OFA_like"/>
    <property type="match status" value="1"/>
</dbReference>
<reference evidence="8 9" key="1">
    <citation type="journal article" date="2020" name="Biotechnol. Biofuels">
        <title>New insights from the biogas microbiome by comprehensive genome-resolved metagenomics of nearly 1600 species originating from multiple anaerobic digesters.</title>
        <authorList>
            <person name="Campanaro S."/>
            <person name="Treu L."/>
            <person name="Rodriguez-R L.M."/>
            <person name="Kovalovszki A."/>
            <person name="Ziels R.M."/>
            <person name="Maus I."/>
            <person name="Zhu X."/>
            <person name="Kougias P.G."/>
            <person name="Basile A."/>
            <person name="Luo G."/>
            <person name="Schluter A."/>
            <person name="Konstantinidis K.T."/>
            <person name="Angelidaki I."/>
        </authorList>
    </citation>
    <scope>NUCLEOTIDE SEQUENCE [LARGE SCALE GENOMIC DNA]</scope>
    <source>
        <strain evidence="8">AS07pgkLD_105</strain>
    </source>
</reference>
<protein>
    <submittedName>
        <fullName evidence="8">OFA family MFS transporter</fullName>
    </submittedName>
</protein>
<proteinExistence type="predicted"/>